<dbReference type="InterPro" id="IPR052514">
    <property type="entry name" value="SAM-dependent_MTase"/>
</dbReference>
<organism evidence="2">
    <name type="scientific">marine sediment metagenome</name>
    <dbReference type="NCBI Taxonomy" id="412755"/>
    <lineage>
        <taxon>unclassified sequences</taxon>
        <taxon>metagenomes</taxon>
        <taxon>ecological metagenomes</taxon>
    </lineage>
</organism>
<feature type="domain" description="Methyltransferase FkbM" evidence="1">
    <location>
        <begin position="42"/>
        <end position="197"/>
    </location>
</feature>
<evidence type="ECO:0000259" key="1">
    <source>
        <dbReference type="Pfam" id="PF05050"/>
    </source>
</evidence>
<feature type="non-terminal residue" evidence="2">
    <location>
        <position position="199"/>
    </location>
</feature>
<evidence type="ECO:0000313" key="2">
    <source>
        <dbReference type="EMBL" id="KKL12587.1"/>
    </source>
</evidence>
<dbReference type="SUPFAM" id="SSF53335">
    <property type="entry name" value="S-adenosyl-L-methionine-dependent methyltransferases"/>
    <property type="match status" value="1"/>
</dbReference>
<dbReference type="PANTHER" id="PTHR34203:SF15">
    <property type="entry name" value="SLL1173 PROTEIN"/>
    <property type="match status" value="1"/>
</dbReference>
<reference evidence="2" key="1">
    <citation type="journal article" date="2015" name="Nature">
        <title>Complex archaea that bridge the gap between prokaryotes and eukaryotes.</title>
        <authorList>
            <person name="Spang A."/>
            <person name="Saw J.H."/>
            <person name="Jorgensen S.L."/>
            <person name="Zaremba-Niedzwiedzka K."/>
            <person name="Martijn J."/>
            <person name="Lind A.E."/>
            <person name="van Eijk R."/>
            <person name="Schleper C."/>
            <person name="Guy L."/>
            <person name="Ettema T.J."/>
        </authorList>
    </citation>
    <scope>NUCLEOTIDE SEQUENCE</scope>
</reference>
<sequence length="199" mass="22596">MLTCRTRDCKPCTDPDYEKGIMKFASNWLNDKEALLTGVAIDAGAHIGLWSLFLDSIYPVQREIIAIEPYTPNYQALCANASSSIRCFNNAVWNTERILGLKLDKHDARHYLVPAGIRERHTQCTSAITIDWLVGEKKIDLLKLDIEGAEYQALQGAEHTLKNNDCLVIVEFCDAHFKRFNTNKKMVKNLLADWGFDFA</sequence>
<dbReference type="NCBIfam" id="TIGR01444">
    <property type="entry name" value="fkbM_fam"/>
    <property type="match status" value="1"/>
</dbReference>
<proteinExistence type="predicted"/>
<dbReference type="AlphaFoldDB" id="A0A0F9BFH9"/>
<protein>
    <recommendedName>
        <fullName evidence="1">Methyltransferase FkbM domain-containing protein</fullName>
    </recommendedName>
</protein>
<dbReference type="PANTHER" id="PTHR34203">
    <property type="entry name" value="METHYLTRANSFERASE, FKBM FAMILY PROTEIN"/>
    <property type="match status" value="1"/>
</dbReference>
<dbReference type="InterPro" id="IPR029063">
    <property type="entry name" value="SAM-dependent_MTases_sf"/>
</dbReference>
<dbReference type="EMBL" id="LAZR01041197">
    <property type="protein sequence ID" value="KKL12587.1"/>
    <property type="molecule type" value="Genomic_DNA"/>
</dbReference>
<comment type="caution">
    <text evidence="2">The sequence shown here is derived from an EMBL/GenBank/DDBJ whole genome shotgun (WGS) entry which is preliminary data.</text>
</comment>
<dbReference type="Gene3D" id="3.40.50.150">
    <property type="entry name" value="Vaccinia Virus protein VP39"/>
    <property type="match status" value="1"/>
</dbReference>
<gene>
    <name evidence="2" type="ORF">LCGC14_2534290</name>
</gene>
<dbReference type="InterPro" id="IPR006342">
    <property type="entry name" value="FkbM_mtfrase"/>
</dbReference>
<accession>A0A0F9BFH9</accession>
<name>A0A0F9BFH9_9ZZZZ</name>
<dbReference type="Pfam" id="PF05050">
    <property type="entry name" value="Methyltransf_21"/>
    <property type="match status" value="1"/>
</dbReference>